<dbReference type="RefSeq" id="WP_110298541.1">
    <property type="nucleotide sequence ID" value="NZ_QJJM01000005.1"/>
</dbReference>
<reference evidence="4 5" key="1">
    <citation type="submission" date="2018-05" db="EMBL/GenBank/DDBJ databases">
        <title>Genomic Encyclopedia of Type Strains, Phase IV (KMG-IV): sequencing the most valuable type-strain genomes for metagenomic binning, comparative biology and taxonomic classification.</title>
        <authorList>
            <person name="Goeker M."/>
        </authorList>
    </citation>
    <scope>NUCLEOTIDE SEQUENCE [LARGE SCALE GENOMIC DNA]</scope>
    <source>
        <strain evidence="4 5">DSM 3183</strain>
    </source>
</reference>
<dbReference type="InterPro" id="IPR016181">
    <property type="entry name" value="Acyl_CoA_acyltransferase"/>
</dbReference>
<comment type="caution">
    <text evidence="4">The sequence shown here is derived from an EMBL/GenBank/DDBJ whole genome shotgun (WGS) entry which is preliminary data.</text>
</comment>
<dbReference type="EMBL" id="QJJM01000005">
    <property type="protein sequence ID" value="PXW76447.1"/>
    <property type="molecule type" value="Genomic_DNA"/>
</dbReference>
<dbReference type="PANTHER" id="PTHR43420:SF44">
    <property type="entry name" value="ACETYLTRANSFERASE YPEA"/>
    <property type="match status" value="1"/>
</dbReference>
<keyword evidence="2" id="KW-0012">Acyltransferase</keyword>
<evidence type="ECO:0000259" key="3">
    <source>
        <dbReference type="PROSITE" id="PS51186"/>
    </source>
</evidence>
<dbReference type="PANTHER" id="PTHR43420">
    <property type="entry name" value="ACETYLTRANSFERASE"/>
    <property type="match status" value="1"/>
</dbReference>
<evidence type="ECO:0000256" key="2">
    <source>
        <dbReference type="ARBA" id="ARBA00023315"/>
    </source>
</evidence>
<dbReference type="CDD" id="cd04301">
    <property type="entry name" value="NAT_SF"/>
    <property type="match status" value="1"/>
</dbReference>
<evidence type="ECO:0000256" key="1">
    <source>
        <dbReference type="ARBA" id="ARBA00022679"/>
    </source>
</evidence>
<proteinExistence type="predicted"/>
<dbReference type="AlphaFoldDB" id="A0A2V3V452"/>
<organism evidence="4 5">
    <name type="scientific">Blastomonas natatoria</name>
    <dbReference type="NCBI Taxonomy" id="34015"/>
    <lineage>
        <taxon>Bacteria</taxon>
        <taxon>Pseudomonadati</taxon>
        <taxon>Pseudomonadota</taxon>
        <taxon>Alphaproteobacteria</taxon>
        <taxon>Sphingomonadales</taxon>
        <taxon>Sphingomonadaceae</taxon>
        <taxon>Blastomonas</taxon>
    </lineage>
</organism>
<feature type="domain" description="N-acetyltransferase" evidence="3">
    <location>
        <begin position="17"/>
        <end position="173"/>
    </location>
</feature>
<dbReference type="InterPro" id="IPR050680">
    <property type="entry name" value="YpeA/RimI_acetyltransf"/>
</dbReference>
<evidence type="ECO:0000313" key="5">
    <source>
        <dbReference type="Proteomes" id="UP000248014"/>
    </source>
</evidence>
<accession>A0A2V3V452</accession>
<dbReference type="Gene3D" id="3.40.630.30">
    <property type="match status" value="1"/>
</dbReference>
<dbReference type="Proteomes" id="UP000248014">
    <property type="component" value="Unassembled WGS sequence"/>
</dbReference>
<dbReference type="OrthoDB" id="9804026at2"/>
<dbReference type="SUPFAM" id="SSF55729">
    <property type="entry name" value="Acyl-CoA N-acyltransferases (Nat)"/>
    <property type="match status" value="1"/>
</dbReference>
<name>A0A2V3V452_9SPHN</name>
<keyword evidence="1 4" id="KW-0808">Transferase</keyword>
<dbReference type="PROSITE" id="PS51186">
    <property type="entry name" value="GNAT"/>
    <property type="match status" value="1"/>
</dbReference>
<gene>
    <name evidence="4" type="ORF">C7451_105222</name>
</gene>
<dbReference type="GO" id="GO:0016747">
    <property type="term" value="F:acyltransferase activity, transferring groups other than amino-acyl groups"/>
    <property type="evidence" value="ECO:0007669"/>
    <property type="project" value="InterPro"/>
</dbReference>
<keyword evidence="5" id="KW-1185">Reference proteome</keyword>
<evidence type="ECO:0000313" key="4">
    <source>
        <dbReference type="EMBL" id="PXW76447.1"/>
    </source>
</evidence>
<dbReference type="Pfam" id="PF00583">
    <property type="entry name" value="Acetyltransf_1"/>
    <property type="match status" value="1"/>
</dbReference>
<dbReference type="InterPro" id="IPR000182">
    <property type="entry name" value="GNAT_dom"/>
</dbReference>
<protein>
    <submittedName>
        <fullName evidence="4">Ribosomal-protein-alanine N-acetyltransferase</fullName>
    </submittedName>
</protein>
<sequence>MESPPPRTSSAPAFQLIDGLAAEDALGPIMQVMQQAFDPRYGEAWNHSQTRSMLALPLTHVLLLETIASELEESGEPVGFAMTRRVADEEELLLIAVAPKWRQFGAATILLGQVLENAREAGVSQLHLEMRSNNPAIRLYSKFGFQPIGLRKDYYIGTDSCRYDALTMAMALG</sequence>